<comment type="catalytic activity">
    <reaction evidence="1">
        <text>S-ubiquitinyl-[E2 ubiquitin-conjugating enzyme]-L-cysteine + [acceptor protein]-L-lysine = [E2 ubiquitin-conjugating enzyme]-L-cysteine + N(6)-ubiquitinyl-[acceptor protein]-L-lysine.</text>
        <dbReference type="EC" id="2.3.2.27"/>
    </reaction>
</comment>
<dbReference type="PROSITE" id="PS51416">
    <property type="entry name" value="MIB_HERC2"/>
    <property type="match status" value="2"/>
</dbReference>
<name>A0ABD0JEP4_9CAEN</name>
<keyword evidence="6" id="KW-0808">Transferase</keyword>
<dbReference type="InterPro" id="IPR037252">
    <property type="entry name" value="Mib_Herc2_sf"/>
</dbReference>
<dbReference type="GO" id="GO:0005737">
    <property type="term" value="C:cytoplasm"/>
    <property type="evidence" value="ECO:0007669"/>
    <property type="project" value="UniProtKB-SubCell"/>
</dbReference>
<dbReference type="SUPFAM" id="SSF57850">
    <property type="entry name" value="RING/U-box"/>
    <property type="match status" value="1"/>
</dbReference>
<dbReference type="GO" id="GO:0008270">
    <property type="term" value="F:zinc ion binding"/>
    <property type="evidence" value="ECO:0007669"/>
    <property type="project" value="UniProtKB-KW"/>
</dbReference>
<dbReference type="PROSITE" id="PS50297">
    <property type="entry name" value="ANK_REP_REGION"/>
    <property type="match status" value="3"/>
</dbReference>
<accession>A0ABD0JEP4</accession>
<dbReference type="SMART" id="SM00248">
    <property type="entry name" value="ANK"/>
    <property type="match status" value="7"/>
</dbReference>
<evidence type="ECO:0000259" key="16">
    <source>
        <dbReference type="PROSITE" id="PS51416"/>
    </source>
</evidence>
<dbReference type="Pfam" id="PF06701">
    <property type="entry name" value="MIB_HERC2"/>
    <property type="match status" value="2"/>
</dbReference>
<dbReference type="Proteomes" id="UP001519460">
    <property type="component" value="Unassembled WGS sequence"/>
</dbReference>
<feature type="domain" description="ZZ-type" evidence="15">
    <location>
        <begin position="73"/>
        <end position="125"/>
    </location>
</feature>
<gene>
    <name evidence="17" type="ORF">BaRGS_00035433</name>
</gene>
<dbReference type="SUPFAM" id="SSF48403">
    <property type="entry name" value="Ankyrin repeat"/>
    <property type="match status" value="1"/>
</dbReference>
<protein>
    <recommendedName>
        <fullName evidence="4">RING-type E3 ubiquitin transferase</fullName>
        <ecNumber evidence="4">2.3.2.27</ecNumber>
    </recommendedName>
</protein>
<dbReference type="AlphaFoldDB" id="A0ABD0JEP4"/>
<evidence type="ECO:0000313" key="18">
    <source>
        <dbReference type="Proteomes" id="UP001519460"/>
    </source>
</evidence>
<keyword evidence="7" id="KW-0479">Metal-binding</keyword>
<evidence type="ECO:0000256" key="8">
    <source>
        <dbReference type="ARBA" id="ARBA00022737"/>
    </source>
</evidence>
<dbReference type="PROSITE" id="PS50135">
    <property type="entry name" value="ZF_ZZ_2"/>
    <property type="match status" value="1"/>
</dbReference>
<dbReference type="Pfam" id="PF00569">
    <property type="entry name" value="ZZ"/>
    <property type="match status" value="1"/>
</dbReference>
<keyword evidence="9 13" id="KW-0863">Zinc-finger</keyword>
<dbReference type="InterPro" id="IPR040847">
    <property type="entry name" value="SH3_15"/>
</dbReference>
<dbReference type="InterPro" id="IPR000433">
    <property type="entry name" value="Znf_ZZ"/>
</dbReference>
<feature type="repeat" description="ANK" evidence="12">
    <location>
        <begin position="773"/>
        <end position="805"/>
    </location>
</feature>
<evidence type="ECO:0000256" key="14">
    <source>
        <dbReference type="SAM" id="MobiDB-lite"/>
    </source>
</evidence>
<dbReference type="FunFam" id="2.30.30.40:FF:000078">
    <property type="entry name" value="Putative e3 ubiquitin-protein ligase mib2"/>
    <property type="match status" value="1"/>
</dbReference>
<keyword evidence="11" id="KW-0862">Zinc</keyword>
<dbReference type="InterPro" id="IPR036770">
    <property type="entry name" value="Ankyrin_rpt-contain_sf"/>
</dbReference>
<dbReference type="Pfam" id="PF12796">
    <property type="entry name" value="Ank_2"/>
    <property type="match status" value="1"/>
</dbReference>
<evidence type="ECO:0000256" key="6">
    <source>
        <dbReference type="ARBA" id="ARBA00022679"/>
    </source>
</evidence>
<evidence type="ECO:0000313" key="17">
    <source>
        <dbReference type="EMBL" id="KAK7473301.1"/>
    </source>
</evidence>
<dbReference type="Pfam" id="PF13857">
    <property type="entry name" value="Ank_5"/>
    <property type="match status" value="1"/>
</dbReference>
<comment type="caution">
    <text evidence="17">The sequence shown here is derived from an EMBL/GenBank/DDBJ whole genome shotgun (WGS) entry which is preliminary data.</text>
</comment>
<feature type="repeat" description="ANK" evidence="12">
    <location>
        <begin position="634"/>
        <end position="666"/>
    </location>
</feature>
<dbReference type="PANTHER" id="PTHR24202">
    <property type="entry name" value="E3 UBIQUITIN-PROTEIN LIGASE MIB2"/>
    <property type="match status" value="1"/>
</dbReference>
<organism evidence="17 18">
    <name type="scientific">Batillaria attramentaria</name>
    <dbReference type="NCBI Taxonomy" id="370345"/>
    <lineage>
        <taxon>Eukaryota</taxon>
        <taxon>Metazoa</taxon>
        <taxon>Spiralia</taxon>
        <taxon>Lophotrochozoa</taxon>
        <taxon>Mollusca</taxon>
        <taxon>Gastropoda</taxon>
        <taxon>Caenogastropoda</taxon>
        <taxon>Sorbeoconcha</taxon>
        <taxon>Cerithioidea</taxon>
        <taxon>Batillariidae</taxon>
        <taxon>Batillaria</taxon>
    </lineage>
</organism>
<dbReference type="Pfam" id="PF18346">
    <property type="entry name" value="SH3_15"/>
    <property type="match status" value="2"/>
</dbReference>
<evidence type="ECO:0000256" key="4">
    <source>
        <dbReference type="ARBA" id="ARBA00012483"/>
    </source>
</evidence>
<dbReference type="Pfam" id="PF00023">
    <property type="entry name" value="Ank"/>
    <property type="match status" value="1"/>
</dbReference>
<dbReference type="InterPro" id="IPR010606">
    <property type="entry name" value="Mib_Herc2"/>
</dbReference>
<dbReference type="PANTHER" id="PTHR24202:SF4">
    <property type="entry name" value="E3 UBIQUITIN-PROTEIN LIGASE MIB2-RELATED"/>
    <property type="match status" value="1"/>
</dbReference>
<dbReference type="PROSITE" id="PS50088">
    <property type="entry name" value="ANK_REPEAT"/>
    <property type="match status" value="3"/>
</dbReference>
<dbReference type="Gene3D" id="2.30.30.40">
    <property type="entry name" value="SH3 Domains"/>
    <property type="match status" value="2"/>
</dbReference>
<evidence type="ECO:0000256" key="11">
    <source>
        <dbReference type="ARBA" id="ARBA00022833"/>
    </source>
</evidence>
<comment type="pathway">
    <text evidence="3">Protein modification; protein ubiquitination.</text>
</comment>
<feature type="repeat" description="ANK" evidence="12">
    <location>
        <begin position="567"/>
        <end position="599"/>
    </location>
</feature>
<proteinExistence type="predicted"/>
<feature type="non-terminal residue" evidence="17">
    <location>
        <position position="824"/>
    </location>
</feature>
<keyword evidence="18" id="KW-1185">Reference proteome</keyword>
<evidence type="ECO:0000256" key="3">
    <source>
        <dbReference type="ARBA" id="ARBA00004906"/>
    </source>
</evidence>
<feature type="compositionally biased region" description="Polar residues" evidence="14">
    <location>
        <begin position="259"/>
        <end position="282"/>
    </location>
</feature>
<evidence type="ECO:0000256" key="5">
    <source>
        <dbReference type="ARBA" id="ARBA00022490"/>
    </source>
</evidence>
<evidence type="ECO:0000256" key="13">
    <source>
        <dbReference type="PROSITE-ProRule" id="PRU00228"/>
    </source>
</evidence>
<dbReference type="EMBL" id="JACVVK020000474">
    <property type="protein sequence ID" value="KAK7473301.1"/>
    <property type="molecule type" value="Genomic_DNA"/>
</dbReference>
<evidence type="ECO:0000256" key="9">
    <source>
        <dbReference type="ARBA" id="ARBA00022771"/>
    </source>
</evidence>
<evidence type="ECO:0000256" key="1">
    <source>
        <dbReference type="ARBA" id="ARBA00000900"/>
    </source>
</evidence>
<comment type="subcellular location">
    <subcellularLocation>
        <location evidence="2">Cytoplasm</location>
    </subcellularLocation>
</comment>
<evidence type="ECO:0000256" key="12">
    <source>
        <dbReference type="PROSITE-ProRule" id="PRU00023"/>
    </source>
</evidence>
<dbReference type="EC" id="2.3.2.27" evidence="4"/>
<dbReference type="InterPro" id="IPR002110">
    <property type="entry name" value="Ankyrin_rpt"/>
</dbReference>
<feature type="domain" description="MIB/HERC2" evidence="16">
    <location>
        <begin position="1"/>
        <end position="67"/>
    </location>
</feature>
<keyword evidence="5" id="KW-0963">Cytoplasm</keyword>
<dbReference type="InterPro" id="IPR043145">
    <property type="entry name" value="Znf_ZZ_sf"/>
</dbReference>
<dbReference type="Gene3D" id="1.25.40.20">
    <property type="entry name" value="Ankyrin repeat-containing domain"/>
    <property type="match status" value="2"/>
</dbReference>
<feature type="domain" description="MIB/HERC2" evidence="16">
    <location>
        <begin position="136"/>
        <end position="214"/>
    </location>
</feature>
<keyword evidence="8" id="KW-0677">Repeat</keyword>
<sequence length="824" mass="88454">MSSQAGTRVLRGPDWDAGDVDGGEGFLGTVTEVLSNQKVRVLWDNGEESTCRTGSDGKFDLRVFDTAPSGVRHTNTKCAECGEEDILGTLWRCRECSGSDLCTPCYSDDKHDLRHPFLRIDSPGDQGCVVPKRKTGVKIRAIGIFPGATVTRGRDWNWGDQDGGQGSEGEVKGYQNMAPDSSRNLVIVDWSNGTSNYYRLGFQGQVDLTCVEEEVGPYYYRDHLATLDTSSSFKSLDEAPELDSTESDNLTAILQGLSSTEATQQTTPSATAGSVTSHSEASPSPPEKQPETVATGAVKTEETSKTTGLSKDTEIGASVSEKAPEESGDIFCCEDFVPGDKVTIRVGEEKLKELQKTAGGCTARMVRCIGRSGEVTGVSDKKIVSVKFGSASQVSYRFNPAALMKMAEIKEGDTVRIKPDIEQVKQFNSRVGWNYKMDATVGKVGRVTKVDDDGDLVVSFGGCRFTYAPACCVATSDPPDTINGGGSGSQGGAADAGVSTCGTSIDGGEGKESMKLFKMMRDAVLGESSKGHGRSIGALFAAINMGADDDVRDMCQRDPSLVEREYQGITPLIYASLRGERACVMALLNLGADVNKCGDNPRKTPMSAVIEGKSEEIAELLLARGVDTTHLYGDGHTLAHLATLRNKPFCIRALARHGADMNAKDRFEDTPLHIAIEQRKDKALEALVSLPEVNINIGNTRDFDAIQLASLMDNTRALELLLARDTSGIERLRKGHSSALTIAASNDHVECIRLLVFNFTVSPFPVDKWRGGKGLTALHVACHLAKLPSVEALLELGAEVNVHDEDGDTPLHLAIGGRIEGYGK</sequence>
<dbReference type="SMART" id="SM00291">
    <property type="entry name" value="ZnF_ZZ"/>
    <property type="match status" value="1"/>
</dbReference>
<evidence type="ECO:0000256" key="2">
    <source>
        <dbReference type="ARBA" id="ARBA00004496"/>
    </source>
</evidence>
<dbReference type="SUPFAM" id="SSF159034">
    <property type="entry name" value="Mib/herc2 domain-like"/>
    <property type="match status" value="2"/>
</dbReference>
<feature type="region of interest" description="Disordered" evidence="14">
    <location>
        <begin position="259"/>
        <end position="324"/>
    </location>
</feature>
<reference evidence="17 18" key="1">
    <citation type="journal article" date="2023" name="Sci. Data">
        <title>Genome assembly of the Korean intertidal mud-creeper Batillaria attramentaria.</title>
        <authorList>
            <person name="Patra A.K."/>
            <person name="Ho P.T."/>
            <person name="Jun S."/>
            <person name="Lee S.J."/>
            <person name="Kim Y."/>
            <person name="Won Y.J."/>
        </authorList>
    </citation>
    <scope>NUCLEOTIDE SEQUENCE [LARGE SCALE GENOMIC DNA]</scope>
    <source>
        <strain evidence="17">Wonlab-2016</strain>
    </source>
</reference>
<dbReference type="GO" id="GO:0061630">
    <property type="term" value="F:ubiquitin protein ligase activity"/>
    <property type="evidence" value="ECO:0007669"/>
    <property type="project" value="UniProtKB-EC"/>
</dbReference>
<evidence type="ECO:0000256" key="10">
    <source>
        <dbReference type="ARBA" id="ARBA00022786"/>
    </source>
</evidence>
<keyword evidence="12" id="KW-0040">ANK repeat</keyword>
<evidence type="ECO:0000259" key="15">
    <source>
        <dbReference type="PROSITE" id="PS50135"/>
    </source>
</evidence>
<keyword evidence="10" id="KW-0833">Ubl conjugation pathway</keyword>
<evidence type="ECO:0000256" key="7">
    <source>
        <dbReference type="ARBA" id="ARBA00022723"/>
    </source>
</evidence>
<dbReference type="Gene3D" id="3.30.60.90">
    <property type="match status" value="1"/>
</dbReference>